<evidence type="ECO:0000256" key="5">
    <source>
        <dbReference type="PIRNR" id="PIRNR019574"/>
    </source>
</evidence>
<evidence type="ECO:0000256" key="7">
    <source>
        <dbReference type="SAM" id="SignalP"/>
    </source>
</evidence>
<evidence type="ECO:0000313" key="9">
    <source>
        <dbReference type="Proteomes" id="UP000289200"/>
    </source>
</evidence>
<feature type="binding site" evidence="6">
    <location>
        <position position="98"/>
    </location>
    <ligand>
        <name>spermidine</name>
        <dbReference type="ChEBI" id="CHEBI:57834"/>
    </ligand>
</feature>
<comment type="subcellular location">
    <subcellularLocation>
        <location evidence="1 5">Periplasm</location>
    </subcellularLocation>
</comment>
<dbReference type="AlphaFoldDB" id="A0A3S4F6Y7"/>
<comment type="function">
    <text evidence="5">Required for the activity of the bacterial periplasmic transport system of putrescine.</text>
</comment>
<protein>
    <recommendedName>
        <fullName evidence="5">Putrescine-binding periplasmic protein</fullName>
    </recommendedName>
</protein>
<keyword evidence="4 5" id="KW-0574">Periplasm</keyword>
<accession>A0A3S4F6Y7</accession>
<dbReference type="OrthoDB" id="9769319at2"/>
<dbReference type="Gene3D" id="3.40.190.10">
    <property type="entry name" value="Periplasmic binding protein-like II"/>
    <property type="match status" value="2"/>
</dbReference>
<dbReference type="SUPFAM" id="SSF53850">
    <property type="entry name" value="Periplasmic binding protein-like II"/>
    <property type="match status" value="1"/>
</dbReference>
<dbReference type="CDD" id="cd13659">
    <property type="entry name" value="PBP2_PotF"/>
    <property type="match status" value="1"/>
</dbReference>
<dbReference type="Proteomes" id="UP000289200">
    <property type="component" value="Unassembled WGS sequence"/>
</dbReference>
<reference evidence="9" key="1">
    <citation type="submission" date="2018-10" db="EMBL/GenBank/DDBJ databases">
        <authorList>
            <person name="Peiro R."/>
            <person name="Begona"/>
            <person name="Cbmso G."/>
            <person name="Lopez M."/>
            <person name="Gonzalez S."/>
            <person name="Sacristan E."/>
            <person name="Castillo E."/>
        </authorList>
    </citation>
    <scope>NUCLEOTIDE SEQUENCE [LARGE SCALE GENOMIC DNA]</scope>
</reference>
<evidence type="ECO:0000313" key="8">
    <source>
        <dbReference type="EMBL" id="VCU06994.1"/>
    </source>
</evidence>
<evidence type="ECO:0000256" key="2">
    <source>
        <dbReference type="ARBA" id="ARBA00022448"/>
    </source>
</evidence>
<dbReference type="InterPro" id="IPR001188">
    <property type="entry name" value="Sperm_putr-bd"/>
</dbReference>
<dbReference type="PIRSF" id="PIRSF019574">
    <property type="entry name" value="Periplasmic_polyamine_BP"/>
    <property type="match status" value="1"/>
</dbReference>
<dbReference type="PRINTS" id="PR00909">
    <property type="entry name" value="SPERMDNBNDNG"/>
</dbReference>
<sequence>MRAVTSRAVTRRAVTRRLVAAVVLGASALAAVPMPVGAQERVVNIYNWSDYIAPTVIDDFTRETGIKVRYDTFDSNDTLETKLLAGRTGYDVVVPSAYFLERQIKAGVFLPLDKSKLPNLKNAWPEIERRVASHDPDNRYSVNYLWGTVGIGYNVAKVRDILGPEGRIESWKTVFEPESLARFKDCGVHVLDSADDIMPAALHHLGLPPSSEDPKDLERAAELLGKIRPFVRKFHSSEYLNALASGEICLVVGFSGDIMQAKKRAAEAKNGVEIGYTIPQEGAQMFFDNLAIPKDAAHVAEAHAFIDYLMRPDVAAKNTSVLSYANGNLASQALVDKAVLDDRSIYPEPAVMARLYTNKARDAKTTRLMNRLWTRVKTGR</sequence>
<dbReference type="InterPro" id="IPR006059">
    <property type="entry name" value="SBP"/>
</dbReference>
<comment type="similarity">
    <text evidence="5">Belongs to the bacterial solute-binding protein PotD/PotF family.</text>
</comment>
<dbReference type="GO" id="GO:0019808">
    <property type="term" value="F:polyamine binding"/>
    <property type="evidence" value="ECO:0007669"/>
    <property type="project" value="InterPro"/>
</dbReference>
<dbReference type="EMBL" id="UWOC01000006">
    <property type="protein sequence ID" value="VCU06994.1"/>
    <property type="molecule type" value="Genomic_DNA"/>
</dbReference>
<dbReference type="PANTHER" id="PTHR30222:SF12">
    <property type="entry name" value="NORSPERMIDINE SENSOR"/>
    <property type="match status" value="1"/>
</dbReference>
<keyword evidence="3 7" id="KW-0732">Signal</keyword>
<dbReference type="PANTHER" id="PTHR30222">
    <property type="entry name" value="SPERMIDINE/PUTRESCINE-BINDING PERIPLASMIC PROTEIN"/>
    <property type="match status" value="1"/>
</dbReference>
<feature type="signal peptide" evidence="7">
    <location>
        <begin position="1"/>
        <end position="38"/>
    </location>
</feature>
<keyword evidence="9" id="KW-1185">Reference proteome</keyword>
<gene>
    <name evidence="8" type="primary">spuE</name>
    <name evidence="8" type="ORF">RHODGE_RHODGE_00084</name>
</gene>
<evidence type="ECO:0000256" key="3">
    <source>
        <dbReference type="ARBA" id="ARBA00022729"/>
    </source>
</evidence>
<organism evidence="8 9">
    <name type="scientific">Rhodoplanes serenus</name>
    <dbReference type="NCBI Taxonomy" id="200615"/>
    <lineage>
        <taxon>Bacteria</taxon>
        <taxon>Pseudomonadati</taxon>
        <taxon>Pseudomonadota</taxon>
        <taxon>Alphaproteobacteria</taxon>
        <taxon>Hyphomicrobiales</taxon>
        <taxon>Nitrobacteraceae</taxon>
        <taxon>Rhodoplanes</taxon>
    </lineage>
</organism>
<keyword evidence="2 5" id="KW-0813">Transport</keyword>
<evidence type="ECO:0000256" key="1">
    <source>
        <dbReference type="ARBA" id="ARBA00004418"/>
    </source>
</evidence>
<evidence type="ECO:0000256" key="4">
    <source>
        <dbReference type="ARBA" id="ARBA00022764"/>
    </source>
</evidence>
<proteinExistence type="inferred from homology"/>
<dbReference type="Pfam" id="PF13416">
    <property type="entry name" value="SBP_bac_8"/>
    <property type="match status" value="1"/>
</dbReference>
<comment type="caution">
    <text evidence="8">The sequence shown here is derived from an EMBL/GenBank/DDBJ whole genome shotgun (WGS) entry which is preliminary data.</text>
</comment>
<name>A0A3S4F6Y7_9BRAD</name>
<dbReference type="GO" id="GO:0015846">
    <property type="term" value="P:polyamine transport"/>
    <property type="evidence" value="ECO:0007669"/>
    <property type="project" value="InterPro"/>
</dbReference>
<evidence type="ECO:0000256" key="6">
    <source>
        <dbReference type="PIRSR" id="PIRSR019574-1"/>
    </source>
</evidence>
<feature type="chain" id="PRO_5018600487" description="Putrescine-binding periplasmic protein" evidence="7">
    <location>
        <begin position="39"/>
        <end position="380"/>
    </location>
</feature>
<dbReference type="GO" id="GO:0042597">
    <property type="term" value="C:periplasmic space"/>
    <property type="evidence" value="ECO:0007669"/>
    <property type="project" value="UniProtKB-SubCell"/>
</dbReference>